<evidence type="ECO:0000313" key="2">
    <source>
        <dbReference type="Proteomes" id="UP000443353"/>
    </source>
</evidence>
<dbReference type="InterPro" id="IPR053165">
    <property type="entry name" value="HSI-I_assembly_Hcp1"/>
</dbReference>
<reference evidence="1 2" key="1">
    <citation type="submission" date="2019-12" db="EMBL/GenBank/DDBJ databases">
        <authorList>
            <person name="Li C."/>
            <person name="Zhao J."/>
        </authorList>
    </citation>
    <scope>NUCLEOTIDE SEQUENCE [LARGE SCALE GENOMIC DNA]</scope>
    <source>
        <strain evidence="1 2">NEAU-DD11</strain>
    </source>
</reference>
<proteinExistence type="predicted"/>
<dbReference type="InterPro" id="IPR036624">
    <property type="entry name" value="Hcp1-lik_sf"/>
</dbReference>
<dbReference type="Proteomes" id="UP000443353">
    <property type="component" value="Unassembled WGS sequence"/>
</dbReference>
<evidence type="ECO:0000313" key="1">
    <source>
        <dbReference type="EMBL" id="MVW59730.1"/>
    </source>
</evidence>
<comment type="caution">
    <text evidence="1">The sequence shown here is derived from an EMBL/GenBank/DDBJ whole genome shotgun (WGS) entry which is preliminary data.</text>
</comment>
<sequence>MAIDVYLQIDGIKGESADSEHQGWLESLSVNWKLNQPKSAASSTAGGHTAERAELSDVTFMKLCDLASPILAQHCAMGKTIPKARFEFFRADGQGTRVKYYEVELDNVVVGEVAQSVSAGIGMVDHIGLKFSKVKWRYTQQRIMGGAGGNTAGGWDLATNRVA</sequence>
<dbReference type="Pfam" id="PF05638">
    <property type="entry name" value="T6SS_HCP"/>
    <property type="match status" value="1"/>
</dbReference>
<dbReference type="SUPFAM" id="SSF141452">
    <property type="entry name" value="Hcp1-like"/>
    <property type="match status" value="1"/>
</dbReference>
<accession>A0A7X3FX94</accession>
<dbReference type="AlphaFoldDB" id="A0A7X3FX94"/>
<dbReference type="InterPro" id="IPR008514">
    <property type="entry name" value="T6SS_Hcp"/>
</dbReference>
<name>A0A7X3FX94_9BURK</name>
<dbReference type="PANTHER" id="PTHR36152:SF5">
    <property type="entry name" value="PROTEIN HCP1"/>
    <property type="match status" value="1"/>
</dbReference>
<dbReference type="Gene3D" id="2.30.110.20">
    <property type="entry name" value="Hcp1-like"/>
    <property type="match status" value="1"/>
</dbReference>
<keyword evidence="2" id="KW-1185">Reference proteome</keyword>
<gene>
    <name evidence="1" type="primary">hcp</name>
    <name evidence="1" type="ORF">GPY61_07290</name>
</gene>
<dbReference type="NCBIfam" id="TIGR03344">
    <property type="entry name" value="VI_effect_Hcp1"/>
    <property type="match status" value="1"/>
</dbReference>
<organism evidence="1 2">
    <name type="scientific">Massilia cellulosiltytica</name>
    <dbReference type="NCBI Taxonomy" id="2683234"/>
    <lineage>
        <taxon>Bacteria</taxon>
        <taxon>Pseudomonadati</taxon>
        <taxon>Pseudomonadota</taxon>
        <taxon>Betaproteobacteria</taxon>
        <taxon>Burkholderiales</taxon>
        <taxon>Oxalobacteraceae</taxon>
        <taxon>Telluria group</taxon>
        <taxon>Massilia</taxon>
    </lineage>
</organism>
<dbReference type="EMBL" id="WSES01000002">
    <property type="protein sequence ID" value="MVW59730.1"/>
    <property type="molecule type" value="Genomic_DNA"/>
</dbReference>
<dbReference type="PANTHER" id="PTHR36152">
    <property type="entry name" value="CYTOPLASMIC PROTEIN-RELATED"/>
    <property type="match status" value="1"/>
</dbReference>
<protein>
    <submittedName>
        <fullName evidence="1">Type VI secretion system tube protein Hcp</fullName>
    </submittedName>
</protein>
<dbReference type="RefSeq" id="WP_160407881.1">
    <property type="nucleotide sequence ID" value="NZ_WSES01000002.1"/>
</dbReference>